<accession>A0ABU5EHD9</accession>
<keyword evidence="2" id="KW-1185">Reference proteome</keyword>
<proteinExistence type="predicted"/>
<comment type="caution">
    <text evidence="1">The sequence shown here is derived from an EMBL/GenBank/DDBJ whole genome shotgun (WGS) entry which is preliminary data.</text>
</comment>
<gene>
    <name evidence="1" type="ORF">SMD27_18795</name>
</gene>
<organism evidence="1 2">
    <name type="scientific">Dongia soli</name>
    <dbReference type="NCBI Taxonomy" id="600628"/>
    <lineage>
        <taxon>Bacteria</taxon>
        <taxon>Pseudomonadati</taxon>
        <taxon>Pseudomonadota</taxon>
        <taxon>Alphaproteobacteria</taxon>
        <taxon>Rhodospirillales</taxon>
        <taxon>Dongiaceae</taxon>
        <taxon>Dongia</taxon>
    </lineage>
</organism>
<sequence length="392" mass="43480">MAANVALATQREKQTYLANQRQLKTQAKDILDRGGSITSIPYQTYIGIDPKGREAIDGYAKAGGRITTDPATFYRLRDEALDHPQSFLDTDLNDYIHLVDGKDMSKLSALQATLKDKGPNDPAFSLQRSYKANTDRVLQQLGLTADSNSQHETALAGRTAESKSMSEGTVIKSADDDDLQMKIVVAFRRNVDIALSAHEAATGRQATPPEQQQIVNQTAANLRRIKAEHEEQSNNTFYSKANSSDDSAQPLLIQIASGQPQTDVPEISEKNDVRNLKADSNEQILALNMFEKMFVTDDIEKKIKKVIGSATMGTLSKDQINDIYDEVLDNIDREDAERFVKINPNRIPMILNKQQMDIIRRQIDALPDDLRDAATKGLDKALQSGQVNCPDC</sequence>
<evidence type="ECO:0000313" key="2">
    <source>
        <dbReference type="Proteomes" id="UP001279642"/>
    </source>
</evidence>
<dbReference type="RefSeq" id="WP_320509973.1">
    <property type="nucleotide sequence ID" value="NZ_JAXCLW010000006.1"/>
</dbReference>
<name>A0ABU5EHD9_9PROT</name>
<dbReference type="Proteomes" id="UP001279642">
    <property type="component" value="Unassembled WGS sequence"/>
</dbReference>
<evidence type="ECO:0000313" key="1">
    <source>
        <dbReference type="EMBL" id="MDY0884900.1"/>
    </source>
</evidence>
<reference evidence="1 2" key="1">
    <citation type="journal article" date="2016" name="Antonie Van Leeuwenhoek">
        <title>Dongia soli sp. nov., isolated from soil from Dokdo, Korea.</title>
        <authorList>
            <person name="Kim D.U."/>
            <person name="Lee H."/>
            <person name="Kim H."/>
            <person name="Kim S.G."/>
            <person name="Ka J.O."/>
        </authorList>
    </citation>
    <scope>NUCLEOTIDE SEQUENCE [LARGE SCALE GENOMIC DNA]</scope>
    <source>
        <strain evidence="1 2">D78</strain>
    </source>
</reference>
<protein>
    <submittedName>
        <fullName evidence="1">Uncharacterized protein</fullName>
    </submittedName>
</protein>
<dbReference type="EMBL" id="JAXCLW010000006">
    <property type="protein sequence ID" value="MDY0884900.1"/>
    <property type="molecule type" value="Genomic_DNA"/>
</dbReference>